<gene>
    <name evidence="1" type="ORF">Zm00014a_036970</name>
</gene>
<dbReference type="AlphaFoldDB" id="A0A3L6F7I8"/>
<sequence length="116" mass="13792">MPWTRDGRTILLWQDIWNNISPRFTFPYLFSFARKKDGSIQEFLANMDLEHNFHTPLSPQAAQEYHVFRELVSNLQNSRTDKDKWTYPWGNSTLSSSKFYILTFQSIQPPAAFNWI</sequence>
<name>A0A3L6F7I8_MAIZE</name>
<protein>
    <submittedName>
        <fullName evidence="1">Uncharacterized protein</fullName>
    </submittedName>
</protein>
<accession>A0A3L6F7I8</accession>
<proteinExistence type="predicted"/>
<dbReference type="EMBL" id="NCVQ01000005">
    <property type="protein sequence ID" value="PWZ29242.1"/>
    <property type="molecule type" value="Genomic_DNA"/>
</dbReference>
<organism evidence="1 2">
    <name type="scientific">Zea mays</name>
    <name type="common">Maize</name>
    <dbReference type="NCBI Taxonomy" id="4577"/>
    <lineage>
        <taxon>Eukaryota</taxon>
        <taxon>Viridiplantae</taxon>
        <taxon>Streptophyta</taxon>
        <taxon>Embryophyta</taxon>
        <taxon>Tracheophyta</taxon>
        <taxon>Spermatophyta</taxon>
        <taxon>Magnoliopsida</taxon>
        <taxon>Liliopsida</taxon>
        <taxon>Poales</taxon>
        <taxon>Poaceae</taxon>
        <taxon>PACMAD clade</taxon>
        <taxon>Panicoideae</taxon>
        <taxon>Andropogonodae</taxon>
        <taxon>Andropogoneae</taxon>
        <taxon>Tripsacinae</taxon>
        <taxon>Zea</taxon>
    </lineage>
</organism>
<comment type="caution">
    <text evidence="1">The sequence shown here is derived from an EMBL/GenBank/DDBJ whole genome shotgun (WGS) entry which is preliminary data.</text>
</comment>
<evidence type="ECO:0000313" key="1">
    <source>
        <dbReference type="EMBL" id="PWZ29242.1"/>
    </source>
</evidence>
<evidence type="ECO:0000313" key="2">
    <source>
        <dbReference type="Proteomes" id="UP000251960"/>
    </source>
</evidence>
<reference evidence="1 2" key="1">
    <citation type="journal article" date="2018" name="Nat. Genet.">
        <title>Extensive intraspecific gene order and gene structural variations between Mo17 and other maize genomes.</title>
        <authorList>
            <person name="Sun S."/>
            <person name="Zhou Y."/>
            <person name="Chen J."/>
            <person name="Shi J."/>
            <person name="Zhao H."/>
            <person name="Zhao H."/>
            <person name="Song W."/>
            <person name="Zhang M."/>
            <person name="Cui Y."/>
            <person name="Dong X."/>
            <person name="Liu H."/>
            <person name="Ma X."/>
            <person name="Jiao Y."/>
            <person name="Wang B."/>
            <person name="Wei X."/>
            <person name="Stein J.C."/>
            <person name="Glaubitz J.C."/>
            <person name="Lu F."/>
            <person name="Yu G."/>
            <person name="Liang C."/>
            <person name="Fengler K."/>
            <person name="Li B."/>
            <person name="Rafalski A."/>
            <person name="Schnable P.S."/>
            <person name="Ware D.H."/>
            <person name="Buckler E.S."/>
            <person name="Lai J."/>
        </authorList>
    </citation>
    <scope>NUCLEOTIDE SEQUENCE [LARGE SCALE GENOMIC DNA]</scope>
    <source>
        <strain evidence="2">cv. Missouri 17</strain>
        <tissue evidence="1">Seedling</tissue>
    </source>
</reference>
<dbReference type="ExpressionAtlas" id="A0A3L6F7I8">
    <property type="expression patterns" value="baseline and differential"/>
</dbReference>
<dbReference type="Proteomes" id="UP000251960">
    <property type="component" value="Chromosome 4"/>
</dbReference>